<evidence type="ECO:0000313" key="16">
    <source>
        <dbReference type="Proteomes" id="UP000481339"/>
    </source>
</evidence>
<keyword evidence="8 10" id="KW-0479">Metal-binding</keyword>
<feature type="active site" description="Proton acceptor" evidence="10 12">
    <location>
        <position position="47"/>
    </location>
</feature>
<dbReference type="NCBIfam" id="TIGR01163">
    <property type="entry name" value="rpe"/>
    <property type="match status" value="1"/>
</dbReference>
<evidence type="ECO:0000256" key="11">
    <source>
        <dbReference type="PIRNR" id="PIRNR001461"/>
    </source>
</evidence>
<dbReference type="InterPro" id="IPR026019">
    <property type="entry name" value="Ribul_P_3_epim"/>
</dbReference>
<feature type="binding site" evidence="10">
    <location>
        <begin position="189"/>
        <end position="191"/>
    </location>
    <ligand>
        <name>substrate</name>
    </ligand>
</feature>
<dbReference type="AlphaFoldDB" id="A0A7C8FUI3"/>
<dbReference type="EMBL" id="WBKA01000002">
    <property type="protein sequence ID" value="KAB1633064.1"/>
    <property type="molecule type" value="Genomic_DNA"/>
</dbReference>
<feature type="binding site" evidence="10 13">
    <location>
        <position position="45"/>
    </location>
    <ligand>
        <name>a divalent metal cation</name>
        <dbReference type="ChEBI" id="CHEBI:60240"/>
    </ligand>
</feature>
<feature type="binding site" evidence="10 14">
    <location>
        <begin position="154"/>
        <end position="157"/>
    </location>
    <ligand>
        <name>substrate</name>
    </ligand>
</feature>
<evidence type="ECO:0000256" key="3">
    <source>
        <dbReference type="ARBA" id="ARBA00001941"/>
    </source>
</evidence>
<evidence type="ECO:0000256" key="13">
    <source>
        <dbReference type="PIRSR" id="PIRSR001461-2"/>
    </source>
</evidence>
<dbReference type="EC" id="5.1.3.1" evidence="7 10"/>
<keyword evidence="13" id="KW-0170">Cobalt</keyword>
<comment type="cofactor">
    <cofactor evidence="4">
        <name>Zn(2+)</name>
        <dbReference type="ChEBI" id="CHEBI:29105"/>
    </cofactor>
</comment>
<dbReference type="GO" id="GO:0019323">
    <property type="term" value="P:pentose catabolic process"/>
    <property type="evidence" value="ECO:0007669"/>
    <property type="project" value="UniProtKB-UniRule"/>
</dbReference>
<reference evidence="15 16" key="1">
    <citation type="submission" date="2019-09" db="EMBL/GenBank/DDBJ databases">
        <title>Phylogeny of genus Pseudoclavibacter and closely related genus.</title>
        <authorList>
            <person name="Li Y."/>
        </authorList>
    </citation>
    <scope>NUCLEOTIDE SEQUENCE [LARGE SCALE GENOMIC DNA]</scope>
    <source>
        <strain evidence="15 16">JCM 16921</strain>
    </source>
</reference>
<name>A0A7C8FUI3_9MICO</name>
<evidence type="ECO:0000256" key="9">
    <source>
        <dbReference type="ARBA" id="ARBA00023235"/>
    </source>
</evidence>
<feature type="active site" description="Proton donor" evidence="10 12">
    <location>
        <position position="189"/>
    </location>
</feature>
<comment type="similarity">
    <text evidence="6 10 11">Belongs to the ribulose-phosphate 3-epimerase family.</text>
</comment>
<dbReference type="Proteomes" id="UP000481339">
    <property type="component" value="Unassembled WGS sequence"/>
</dbReference>
<feature type="binding site" evidence="10 13">
    <location>
        <position position="47"/>
    </location>
    <ligand>
        <name>a divalent metal cation</name>
        <dbReference type="ChEBI" id="CHEBI:60240"/>
    </ligand>
</feature>
<comment type="catalytic activity">
    <reaction evidence="1 10 11">
        <text>D-ribulose 5-phosphate = D-xylulose 5-phosphate</text>
        <dbReference type="Rhea" id="RHEA:13677"/>
        <dbReference type="ChEBI" id="CHEBI:57737"/>
        <dbReference type="ChEBI" id="CHEBI:58121"/>
        <dbReference type="EC" id="5.1.3.1"/>
    </reaction>
</comment>
<dbReference type="GO" id="GO:0006098">
    <property type="term" value="P:pentose-phosphate shunt"/>
    <property type="evidence" value="ECO:0007669"/>
    <property type="project" value="UniProtKB-UniRule"/>
</dbReference>
<evidence type="ECO:0000256" key="4">
    <source>
        <dbReference type="ARBA" id="ARBA00001947"/>
    </source>
</evidence>
<dbReference type="PANTHER" id="PTHR11749">
    <property type="entry name" value="RIBULOSE-5-PHOSPHATE-3-EPIMERASE"/>
    <property type="match status" value="1"/>
</dbReference>
<protein>
    <recommendedName>
        <fullName evidence="7 10">Ribulose-phosphate 3-epimerase</fullName>
        <ecNumber evidence="7 10">5.1.3.1</ecNumber>
    </recommendedName>
</protein>
<dbReference type="InterPro" id="IPR011060">
    <property type="entry name" value="RibuloseP-bd_barrel"/>
</dbReference>
<dbReference type="PIRSF" id="PIRSF001461">
    <property type="entry name" value="RPE"/>
    <property type="match status" value="1"/>
</dbReference>
<feature type="binding site" evidence="14">
    <location>
        <position position="191"/>
    </location>
    <ligand>
        <name>substrate</name>
    </ligand>
</feature>
<keyword evidence="16" id="KW-1185">Reference proteome</keyword>
<organism evidence="15 16">
    <name type="scientific">Pseudoclavibacter caeni</name>
    <dbReference type="NCBI Taxonomy" id="908846"/>
    <lineage>
        <taxon>Bacteria</taxon>
        <taxon>Bacillati</taxon>
        <taxon>Actinomycetota</taxon>
        <taxon>Actinomycetes</taxon>
        <taxon>Micrococcales</taxon>
        <taxon>Microbacteriaceae</taxon>
        <taxon>Pseudoclavibacter</taxon>
    </lineage>
</organism>
<feature type="binding site" evidence="10 14">
    <location>
        <position position="22"/>
    </location>
    <ligand>
        <name>substrate</name>
    </ligand>
</feature>
<evidence type="ECO:0000256" key="2">
    <source>
        <dbReference type="ARBA" id="ARBA00001936"/>
    </source>
</evidence>
<dbReference type="Gene3D" id="3.20.20.70">
    <property type="entry name" value="Aldolase class I"/>
    <property type="match status" value="1"/>
</dbReference>
<evidence type="ECO:0000256" key="10">
    <source>
        <dbReference type="HAMAP-Rule" id="MF_02227"/>
    </source>
</evidence>
<proteinExistence type="inferred from homology"/>
<feature type="binding site" evidence="10 14">
    <location>
        <begin position="211"/>
        <end position="212"/>
    </location>
    <ligand>
        <name>substrate</name>
    </ligand>
</feature>
<feature type="binding site" evidence="10 13">
    <location>
        <position position="189"/>
    </location>
    <ligand>
        <name>a divalent metal cation</name>
        <dbReference type="ChEBI" id="CHEBI:60240"/>
    </ligand>
</feature>
<comment type="cofactor">
    <cofactor evidence="2">
        <name>Mn(2+)</name>
        <dbReference type="ChEBI" id="CHEBI:29035"/>
    </cofactor>
</comment>
<sequence>MEPAARCTPGRRPHAGVLISPSILNADLGDLKGTLARIATADTAHIDVMDGHFVPNLTLGAPVVQWIQRYTTIPLDVHLMIEDPDRWAPAYAELGAWSVTFHMEAATSPLSVARTLRSLGARAGVALKPATPVETVIDLLEYFDQVLVMTVEPGFGGQQYIEAGTTRKLERLRERASEQGLDDLVLQVDGGVTRHTAAIAVSAGADSLVAGSSVFRSADPAAAIAGLREVAESVG</sequence>
<evidence type="ECO:0000256" key="5">
    <source>
        <dbReference type="ARBA" id="ARBA00001954"/>
    </source>
</evidence>
<keyword evidence="9 10" id="KW-0413">Isomerase</keyword>
<keyword evidence="13" id="KW-0862">Zinc</keyword>
<comment type="function">
    <text evidence="10">Catalyzes the reversible epimerization of D-ribulose 5-phosphate to D-xylulose 5-phosphate.</text>
</comment>
<comment type="cofactor">
    <cofactor evidence="10 13">
        <name>a divalent metal cation</name>
        <dbReference type="ChEBI" id="CHEBI:60240"/>
    </cofactor>
    <text evidence="10 13">Binds 1 divalent metal cation per subunit.</text>
</comment>
<keyword evidence="13" id="KW-0464">Manganese</keyword>
<comment type="cofactor">
    <cofactor evidence="5">
        <name>Fe(2+)</name>
        <dbReference type="ChEBI" id="CHEBI:29033"/>
    </cofactor>
</comment>
<dbReference type="GO" id="GO:0046872">
    <property type="term" value="F:metal ion binding"/>
    <property type="evidence" value="ECO:0007669"/>
    <property type="project" value="UniProtKB-UniRule"/>
</dbReference>
<dbReference type="Pfam" id="PF00834">
    <property type="entry name" value="Ribul_P_3_epim"/>
    <property type="match status" value="1"/>
</dbReference>
<dbReference type="NCBIfam" id="NF004076">
    <property type="entry name" value="PRK05581.1-4"/>
    <property type="match status" value="1"/>
</dbReference>
<dbReference type="OrthoDB" id="1645589at2"/>
<dbReference type="GO" id="GO:0005737">
    <property type="term" value="C:cytoplasm"/>
    <property type="evidence" value="ECO:0007669"/>
    <property type="project" value="UniProtKB-ARBA"/>
</dbReference>
<dbReference type="InterPro" id="IPR000056">
    <property type="entry name" value="Ribul_P_3_epim-like"/>
</dbReference>
<feature type="binding site" evidence="10 13">
    <location>
        <position position="78"/>
    </location>
    <ligand>
        <name>a divalent metal cation</name>
        <dbReference type="ChEBI" id="CHEBI:60240"/>
    </ligand>
</feature>
<comment type="cofactor">
    <cofactor evidence="3">
        <name>Co(2+)</name>
        <dbReference type="ChEBI" id="CHEBI:48828"/>
    </cofactor>
</comment>
<comment type="pathway">
    <text evidence="10">Carbohydrate degradation.</text>
</comment>
<dbReference type="HAMAP" id="MF_02227">
    <property type="entry name" value="RPE"/>
    <property type="match status" value="1"/>
</dbReference>
<evidence type="ECO:0000313" key="15">
    <source>
        <dbReference type="EMBL" id="KAB1633064.1"/>
    </source>
</evidence>
<dbReference type="CDD" id="cd00429">
    <property type="entry name" value="RPE"/>
    <property type="match status" value="1"/>
</dbReference>
<dbReference type="InterPro" id="IPR013785">
    <property type="entry name" value="Aldolase_TIM"/>
</dbReference>
<evidence type="ECO:0000256" key="7">
    <source>
        <dbReference type="ARBA" id="ARBA00013188"/>
    </source>
</evidence>
<dbReference type="GO" id="GO:0004750">
    <property type="term" value="F:D-ribulose-phosphate 3-epimerase activity"/>
    <property type="evidence" value="ECO:0007669"/>
    <property type="project" value="UniProtKB-UniRule"/>
</dbReference>
<dbReference type="FunFam" id="3.20.20.70:FF:000004">
    <property type="entry name" value="Ribulose-phosphate 3-epimerase"/>
    <property type="match status" value="1"/>
</dbReference>
<accession>A0A7C8FUI3</accession>
<evidence type="ECO:0000256" key="12">
    <source>
        <dbReference type="PIRSR" id="PIRSR001461-1"/>
    </source>
</evidence>
<gene>
    <name evidence="10 15" type="primary">rpe</name>
    <name evidence="15" type="ORF">F8O02_03365</name>
</gene>
<evidence type="ECO:0000256" key="8">
    <source>
        <dbReference type="ARBA" id="ARBA00022723"/>
    </source>
</evidence>
<keyword evidence="10 11" id="KW-0119">Carbohydrate metabolism</keyword>
<evidence type="ECO:0000256" key="14">
    <source>
        <dbReference type="PIRSR" id="PIRSR001461-3"/>
    </source>
</evidence>
<feature type="binding site" evidence="10 14">
    <location>
        <position position="78"/>
    </location>
    <ligand>
        <name>substrate</name>
    </ligand>
</feature>
<comment type="caution">
    <text evidence="15">The sequence shown here is derived from an EMBL/GenBank/DDBJ whole genome shotgun (WGS) entry which is preliminary data.</text>
</comment>
<evidence type="ECO:0000256" key="1">
    <source>
        <dbReference type="ARBA" id="ARBA00001782"/>
    </source>
</evidence>
<evidence type="ECO:0000256" key="6">
    <source>
        <dbReference type="ARBA" id="ARBA00009541"/>
    </source>
</evidence>
<dbReference type="SUPFAM" id="SSF51366">
    <property type="entry name" value="Ribulose-phoshate binding barrel"/>
    <property type="match status" value="1"/>
</dbReference>